<accession>A0ABQ7LC44</accession>
<proteinExistence type="predicted"/>
<comment type="caution">
    <text evidence="2">The sequence shown here is derived from an EMBL/GenBank/DDBJ whole genome shotgun (WGS) entry which is preliminary data.</text>
</comment>
<name>A0ABQ7LC44_BRACM</name>
<evidence type="ECO:0000313" key="2">
    <source>
        <dbReference type="EMBL" id="KAG5384137.1"/>
    </source>
</evidence>
<reference evidence="2 3" key="1">
    <citation type="submission" date="2021-03" db="EMBL/GenBank/DDBJ databases">
        <authorList>
            <person name="King G.J."/>
            <person name="Bancroft I."/>
            <person name="Baten A."/>
            <person name="Bloomfield J."/>
            <person name="Borpatragohain P."/>
            <person name="He Z."/>
            <person name="Irish N."/>
            <person name="Irwin J."/>
            <person name="Liu K."/>
            <person name="Mauleon R.P."/>
            <person name="Moore J."/>
            <person name="Morris R."/>
            <person name="Ostergaard L."/>
            <person name="Wang B."/>
            <person name="Wells R."/>
        </authorList>
    </citation>
    <scope>NUCLEOTIDE SEQUENCE [LARGE SCALE GENOMIC DNA]</scope>
    <source>
        <strain evidence="2">R-o-18</strain>
        <tissue evidence="2">Leaf</tissue>
    </source>
</reference>
<keyword evidence="3" id="KW-1185">Reference proteome</keyword>
<evidence type="ECO:0000256" key="1">
    <source>
        <dbReference type="SAM" id="MobiDB-lite"/>
    </source>
</evidence>
<protein>
    <submittedName>
        <fullName evidence="2">Uncharacterized protein</fullName>
    </submittedName>
</protein>
<gene>
    <name evidence="2" type="primary">A09g507180.1_BraROA</name>
    <name evidence="2" type="ORF">IGI04_035607</name>
</gene>
<dbReference type="Proteomes" id="UP000823674">
    <property type="component" value="Chromosome A09"/>
</dbReference>
<sequence>MEVRCVATGICRLWPLLSSFVESPSLLSIPLPGFVASAPFEAYRFVSAEVALFSHRFVQFGSVFHRFRRLTIIGYLSSVLEGGIGWSGWSIHVVRGFDRLFSGSLWSCELCGSRRCGCLEPGFLLVCFHCYYRIRASSPKNGLSADGFGGDLRDSSGLSLGERDRSVGDGGSPQRCGPSQSLGSRSRLKKEVSRKP</sequence>
<dbReference type="EMBL" id="JADBGQ010000008">
    <property type="protein sequence ID" value="KAG5384137.1"/>
    <property type="molecule type" value="Genomic_DNA"/>
</dbReference>
<evidence type="ECO:0000313" key="3">
    <source>
        <dbReference type="Proteomes" id="UP000823674"/>
    </source>
</evidence>
<feature type="region of interest" description="Disordered" evidence="1">
    <location>
        <begin position="156"/>
        <end position="196"/>
    </location>
</feature>
<organism evidence="2 3">
    <name type="scientific">Brassica rapa subsp. trilocularis</name>
    <dbReference type="NCBI Taxonomy" id="1813537"/>
    <lineage>
        <taxon>Eukaryota</taxon>
        <taxon>Viridiplantae</taxon>
        <taxon>Streptophyta</taxon>
        <taxon>Embryophyta</taxon>
        <taxon>Tracheophyta</taxon>
        <taxon>Spermatophyta</taxon>
        <taxon>Magnoliopsida</taxon>
        <taxon>eudicotyledons</taxon>
        <taxon>Gunneridae</taxon>
        <taxon>Pentapetalae</taxon>
        <taxon>rosids</taxon>
        <taxon>malvids</taxon>
        <taxon>Brassicales</taxon>
        <taxon>Brassicaceae</taxon>
        <taxon>Brassiceae</taxon>
        <taxon>Brassica</taxon>
    </lineage>
</organism>